<sequence length="153" mass="16077">MPAPRPATSRPTVVNASAVPTITGLRAWGAVLVAVVLTAAGATFDGLVNGVVTWGFKIGFVLGVCLAAVLVRRGSIFTAMVQPPLVMVVIIFIALRLIASPNTRTTITLIQVVDAFPTMLIGTVLAVLLCVVRIFAQPLRNSRKTPMAHPSHA</sequence>
<keyword evidence="1" id="KW-0472">Membrane</keyword>
<dbReference type="InterPro" id="IPR046672">
    <property type="entry name" value="DUF6542"/>
</dbReference>
<feature type="transmembrane region" description="Helical" evidence="1">
    <location>
        <begin position="54"/>
        <end position="71"/>
    </location>
</feature>
<gene>
    <name evidence="3" type="ORF">SAMN04515671_0461</name>
</gene>
<dbReference type="EMBL" id="LT629710">
    <property type="protein sequence ID" value="SDO29390.1"/>
    <property type="molecule type" value="Genomic_DNA"/>
</dbReference>
<keyword evidence="1" id="KW-1133">Transmembrane helix</keyword>
<evidence type="ECO:0000313" key="3">
    <source>
        <dbReference type="EMBL" id="SDO29390.1"/>
    </source>
</evidence>
<dbReference type="RefSeq" id="WP_331710770.1">
    <property type="nucleotide sequence ID" value="NZ_LT629710.1"/>
</dbReference>
<dbReference type="AlphaFoldDB" id="A0A1H0IDN2"/>
<evidence type="ECO:0000256" key="1">
    <source>
        <dbReference type="SAM" id="Phobius"/>
    </source>
</evidence>
<dbReference type="Proteomes" id="UP000198741">
    <property type="component" value="Chromosome I"/>
</dbReference>
<accession>A0A1H0IDN2</accession>
<organism evidence="3 4">
    <name type="scientific">Nakamurella panacisegetis</name>
    <dbReference type="NCBI Taxonomy" id="1090615"/>
    <lineage>
        <taxon>Bacteria</taxon>
        <taxon>Bacillati</taxon>
        <taxon>Actinomycetota</taxon>
        <taxon>Actinomycetes</taxon>
        <taxon>Nakamurellales</taxon>
        <taxon>Nakamurellaceae</taxon>
        <taxon>Nakamurella</taxon>
    </lineage>
</organism>
<feature type="domain" description="DUF6542" evidence="2">
    <location>
        <begin position="24"/>
        <end position="137"/>
    </location>
</feature>
<dbReference type="Pfam" id="PF20177">
    <property type="entry name" value="DUF6542"/>
    <property type="match status" value="1"/>
</dbReference>
<feature type="transmembrane region" description="Helical" evidence="1">
    <location>
        <begin position="83"/>
        <end position="99"/>
    </location>
</feature>
<protein>
    <recommendedName>
        <fullName evidence="2">DUF6542 domain-containing protein</fullName>
    </recommendedName>
</protein>
<reference evidence="3 4" key="1">
    <citation type="submission" date="2016-10" db="EMBL/GenBank/DDBJ databases">
        <authorList>
            <person name="de Groot N.N."/>
        </authorList>
    </citation>
    <scope>NUCLEOTIDE SEQUENCE [LARGE SCALE GENOMIC DNA]</scope>
    <source>
        <strain evidence="4">P4-7,KCTC 19426,CECT 7604</strain>
    </source>
</reference>
<proteinExistence type="predicted"/>
<evidence type="ECO:0000259" key="2">
    <source>
        <dbReference type="Pfam" id="PF20177"/>
    </source>
</evidence>
<name>A0A1H0IDN2_9ACTN</name>
<keyword evidence="1" id="KW-0812">Transmembrane</keyword>
<evidence type="ECO:0000313" key="4">
    <source>
        <dbReference type="Proteomes" id="UP000198741"/>
    </source>
</evidence>
<feature type="transmembrane region" description="Helical" evidence="1">
    <location>
        <begin position="119"/>
        <end position="136"/>
    </location>
</feature>
<keyword evidence="4" id="KW-1185">Reference proteome</keyword>